<name>A0ABV7Z0W8_9BACT</name>
<dbReference type="PANTHER" id="PTHR12121">
    <property type="entry name" value="CARBON CATABOLITE REPRESSOR PROTEIN 4"/>
    <property type="match status" value="1"/>
</dbReference>
<dbReference type="InterPro" id="IPR050410">
    <property type="entry name" value="CCR4/nocturin_mRNA_transcr"/>
</dbReference>
<dbReference type="Pfam" id="PF03372">
    <property type="entry name" value="Exo_endo_phos"/>
    <property type="match status" value="1"/>
</dbReference>
<dbReference type="InterPro" id="IPR036691">
    <property type="entry name" value="Endo/exonu/phosph_ase_sf"/>
</dbReference>
<feature type="signal peptide" evidence="1">
    <location>
        <begin position="1"/>
        <end position="17"/>
    </location>
</feature>
<protein>
    <submittedName>
        <fullName evidence="3">Endonuclease/exonuclease/phosphatase family protein</fullName>
    </submittedName>
</protein>
<reference evidence="4" key="1">
    <citation type="journal article" date="2019" name="Int. J. Syst. Evol. Microbiol.">
        <title>The Global Catalogue of Microorganisms (GCM) 10K type strain sequencing project: providing services to taxonomists for standard genome sequencing and annotation.</title>
        <authorList>
            <consortium name="The Broad Institute Genomics Platform"/>
            <consortium name="The Broad Institute Genome Sequencing Center for Infectious Disease"/>
            <person name="Wu L."/>
            <person name="Ma J."/>
        </authorList>
    </citation>
    <scope>NUCLEOTIDE SEQUENCE [LARGE SCALE GENOMIC DNA]</scope>
    <source>
        <strain evidence="4">CECT 7956</strain>
    </source>
</reference>
<evidence type="ECO:0000259" key="2">
    <source>
        <dbReference type="Pfam" id="PF03372"/>
    </source>
</evidence>
<dbReference type="RefSeq" id="WP_379839006.1">
    <property type="nucleotide sequence ID" value="NZ_JBHRYQ010000001.1"/>
</dbReference>
<dbReference type="Proteomes" id="UP001595616">
    <property type="component" value="Unassembled WGS sequence"/>
</dbReference>
<keyword evidence="4" id="KW-1185">Reference proteome</keyword>
<keyword evidence="1" id="KW-0732">Signal</keyword>
<dbReference type="SUPFAM" id="SSF56219">
    <property type="entry name" value="DNase I-like"/>
    <property type="match status" value="1"/>
</dbReference>
<dbReference type="InterPro" id="IPR005135">
    <property type="entry name" value="Endo/exonuclease/phosphatase"/>
</dbReference>
<evidence type="ECO:0000256" key="1">
    <source>
        <dbReference type="SAM" id="SignalP"/>
    </source>
</evidence>
<sequence>MKNLLLFFCFLSFSLSAQNVNLMTFNIRYDTDRDGENKWANRKDHAAQMLTFYDVDICGMQEALIGQIKDLEQRLPNYAYFGKGRDDGQEKGEFSPIFYNTKTLKLLQSDTFWLSETPEKPSKGWDAAFPRVVTWGLFEDLNSKVRFYVFNTHFDHMGQIARKQSAKLLLAKSKEIAKDQVYFLMGDFNSIPSDEPMVLIKNELKNTEEISTSGHFGPESTFSGFESREQKNKKIDHIFCNNKKIIIKKHATLSNTWAGLFASDHHPVMVSVELKK</sequence>
<keyword evidence="3" id="KW-0378">Hydrolase</keyword>
<dbReference type="EMBL" id="JBHRYQ010000001">
    <property type="protein sequence ID" value="MFC3812140.1"/>
    <property type="molecule type" value="Genomic_DNA"/>
</dbReference>
<dbReference type="PANTHER" id="PTHR12121:SF36">
    <property type="entry name" value="ENDONUCLEASE_EXONUCLEASE_PHOSPHATASE DOMAIN-CONTAINING PROTEIN"/>
    <property type="match status" value="1"/>
</dbReference>
<evidence type="ECO:0000313" key="4">
    <source>
        <dbReference type="Proteomes" id="UP001595616"/>
    </source>
</evidence>
<gene>
    <name evidence="3" type="ORF">ACFOOI_15875</name>
</gene>
<feature type="chain" id="PRO_5045337474" evidence="1">
    <location>
        <begin position="18"/>
        <end position="276"/>
    </location>
</feature>
<dbReference type="CDD" id="cd09083">
    <property type="entry name" value="EEP-1"/>
    <property type="match status" value="1"/>
</dbReference>
<comment type="caution">
    <text evidence="3">The sequence shown here is derived from an EMBL/GenBank/DDBJ whole genome shotgun (WGS) entry which is preliminary data.</text>
</comment>
<keyword evidence="3" id="KW-0255">Endonuclease</keyword>
<keyword evidence="3" id="KW-0540">Nuclease</keyword>
<evidence type="ECO:0000313" key="3">
    <source>
        <dbReference type="EMBL" id="MFC3812140.1"/>
    </source>
</evidence>
<feature type="domain" description="Endonuclease/exonuclease/phosphatase" evidence="2">
    <location>
        <begin position="23"/>
        <end position="265"/>
    </location>
</feature>
<proteinExistence type="predicted"/>
<dbReference type="Gene3D" id="3.60.10.10">
    <property type="entry name" value="Endonuclease/exonuclease/phosphatase"/>
    <property type="match status" value="1"/>
</dbReference>
<accession>A0ABV7Z0W8</accession>
<organism evidence="3 4">
    <name type="scientific">Lacihabitans lacunae</name>
    <dbReference type="NCBI Taxonomy" id="1028214"/>
    <lineage>
        <taxon>Bacteria</taxon>
        <taxon>Pseudomonadati</taxon>
        <taxon>Bacteroidota</taxon>
        <taxon>Cytophagia</taxon>
        <taxon>Cytophagales</taxon>
        <taxon>Leadbetterellaceae</taxon>
        <taxon>Lacihabitans</taxon>
    </lineage>
</organism>
<dbReference type="GO" id="GO:0004519">
    <property type="term" value="F:endonuclease activity"/>
    <property type="evidence" value="ECO:0007669"/>
    <property type="project" value="UniProtKB-KW"/>
</dbReference>